<gene>
    <name evidence="2" type="ORF">QVM81_24525</name>
</gene>
<dbReference type="SMART" id="SM00052">
    <property type="entry name" value="EAL"/>
    <property type="match status" value="1"/>
</dbReference>
<feature type="non-terminal residue" evidence="2">
    <location>
        <position position="90"/>
    </location>
</feature>
<dbReference type="PANTHER" id="PTHR33121:SF71">
    <property type="entry name" value="OXYGEN SENSOR PROTEIN DOSP"/>
    <property type="match status" value="1"/>
</dbReference>
<dbReference type="InterPro" id="IPR001633">
    <property type="entry name" value="EAL_dom"/>
</dbReference>
<protein>
    <submittedName>
        <fullName evidence="2">EAL domain-containing protein</fullName>
    </submittedName>
</protein>
<dbReference type="InterPro" id="IPR050706">
    <property type="entry name" value="Cyclic-di-GMP_PDE-like"/>
</dbReference>
<dbReference type="Gene3D" id="3.20.20.450">
    <property type="entry name" value="EAL domain"/>
    <property type="match status" value="1"/>
</dbReference>
<dbReference type="SUPFAM" id="SSF141868">
    <property type="entry name" value="EAL domain-like"/>
    <property type="match status" value="1"/>
</dbReference>
<feature type="domain" description="EAL" evidence="1">
    <location>
        <begin position="1"/>
        <end position="90"/>
    </location>
</feature>
<dbReference type="PANTHER" id="PTHR33121">
    <property type="entry name" value="CYCLIC DI-GMP PHOSPHODIESTERASE PDEF"/>
    <property type="match status" value="1"/>
</dbReference>
<name>A0ABV4JMW8_9ENTR</name>
<proteinExistence type="predicted"/>
<dbReference type="CDD" id="cd01948">
    <property type="entry name" value="EAL"/>
    <property type="match status" value="1"/>
</dbReference>
<evidence type="ECO:0000259" key="1">
    <source>
        <dbReference type="PROSITE" id="PS50883"/>
    </source>
</evidence>
<dbReference type="PROSITE" id="PS50883">
    <property type="entry name" value="EAL"/>
    <property type="match status" value="1"/>
</dbReference>
<comment type="caution">
    <text evidence="2">The sequence shown here is derived from an EMBL/GenBank/DDBJ whole genome shotgun (WGS) entry which is preliminary data.</text>
</comment>
<dbReference type="Proteomes" id="UP001567731">
    <property type="component" value="Unassembled WGS sequence"/>
</dbReference>
<dbReference type="RefSeq" id="WP_371196775.1">
    <property type="nucleotide sequence ID" value="NZ_JAUEHC010000107.1"/>
</dbReference>
<dbReference type="Pfam" id="PF00563">
    <property type="entry name" value="EAL"/>
    <property type="match status" value="1"/>
</dbReference>
<organism evidence="2 3">
    <name type="scientific">Enterobacter rongchengensis</name>
    <dbReference type="NCBI Taxonomy" id="3030999"/>
    <lineage>
        <taxon>Bacteria</taxon>
        <taxon>Pseudomonadati</taxon>
        <taxon>Pseudomonadota</taxon>
        <taxon>Gammaproteobacteria</taxon>
        <taxon>Enterobacterales</taxon>
        <taxon>Enterobacteriaceae</taxon>
        <taxon>Enterobacter</taxon>
    </lineage>
</organism>
<sequence length="90" mass="9813">GLAPALLELEVTESAVMEDPEVALEQLHRLRELGVTLAIDDFGTGYSSLSYLKRLPLDILKIDKSFIRGLPDDPHDAAIARAIIALGRSM</sequence>
<evidence type="ECO:0000313" key="2">
    <source>
        <dbReference type="EMBL" id="MEZ4054697.1"/>
    </source>
</evidence>
<dbReference type="EMBL" id="JAUEHC010000107">
    <property type="protein sequence ID" value="MEZ4054697.1"/>
    <property type="molecule type" value="Genomic_DNA"/>
</dbReference>
<keyword evidence="3" id="KW-1185">Reference proteome</keyword>
<evidence type="ECO:0000313" key="3">
    <source>
        <dbReference type="Proteomes" id="UP001567731"/>
    </source>
</evidence>
<feature type="non-terminal residue" evidence="2">
    <location>
        <position position="1"/>
    </location>
</feature>
<accession>A0ABV4JMW8</accession>
<reference evidence="2 3" key="1">
    <citation type="submission" date="2023-06" db="EMBL/GenBank/DDBJ databases">
        <title>Genome characterization of Enterobacterales and Pseudomonas spp isolates with different phenotypes to cefepime-taniborbactam.</title>
        <authorList>
            <person name="Hernandez-Garcia M."/>
            <person name="Garcia-Castillo M."/>
            <person name="Ruiz-Garbajosa P."/>
            <person name="Canton R."/>
        </authorList>
    </citation>
    <scope>NUCLEOTIDE SEQUENCE [LARGE SCALE GENOMIC DNA]</scope>
    <source>
        <strain evidence="2 3">A003</strain>
    </source>
</reference>
<dbReference type="InterPro" id="IPR035919">
    <property type="entry name" value="EAL_sf"/>
</dbReference>